<dbReference type="AlphaFoldDB" id="A0A916T6E6"/>
<evidence type="ECO:0000256" key="8">
    <source>
        <dbReference type="SAM" id="Phobius"/>
    </source>
</evidence>
<dbReference type="Proteomes" id="UP000636793">
    <property type="component" value="Unassembled WGS sequence"/>
</dbReference>
<feature type="active site" description="Nucleophile" evidence="6">
    <location>
        <position position="270"/>
    </location>
</feature>
<evidence type="ECO:0000256" key="2">
    <source>
        <dbReference type="ARBA" id="ARBA00022679"/>
    </source>
</evidence>
<dbReference type="GO" id="GO:0008360">
    <property type="term" value="P:regulation of cell shape"/>
    <property type="evidence" value="ECO:0007669"/>
    <property type="project" value="UniProtKB-UniRule"/>
</dbReference>
<dbReference type="SUPFAM" id="SSF141523">
    <property type="entry name" value="L,D-transpeptidase catalytic domain-like"/>
    <property type="match status" value="1"/>
</dbReference>
<name>A0A916T6E6_9MICO</name>
<evidence type="ECO:0000313" key="11">
    <source>
        <dbReference type="Proteomes" id="UP000636793"/>
    </source>
</evidence>
<dbReference type="Pfam" id="PF03734">
    <property type="entry name" value="YkuD"/>
    <property type="match status" value="1"/>
</dbReference>
<dbReference type="InterPro" id="IPR038063">
    <property type="entry name" value="Transpep_catalytic_dom"/>
</dbReference>
<keyword evidence="8" id="KW-0812">Transmembrane</keyword>
<feature type="domain" description="L,D-TPase catalytic" evidence="9">
    <location>
        <begin position="175"/>
        <end position="293"/>
    </location>
</feature>
<comment type="caution">
    <text evidence="10">The sequence shown here is derived from an EMBL/GenBank/DDBJ whole genome shotgun (WGS) entry which is preliminary data.</text>
</comment>
<dbReference type="InterPro" id="IPR050979">
    <property type="entry name" value="LD-transpeptidase"/>
</dbReference>
<evidence type="ECO:0000256" key="4">
    <source>
        <dbReference type="ARBA" id="ARBA00022984"/>
    </source>
</evidence>
<gene>
    <name evidence="10" type="ORF">GCM10011492_21370</name>
</gene>
<sequence length="294" mass="30483">MTEPGRHRVGGGNPMRQVGTSVAGVVAGFVVVALVVFVGVKIFGGGDDKPPTAATTSASQAPTSSVPDIPVPDVPQSVLDKLPVADTDGKVAKAPIDLKSASGGNAIRVDKAMPGFAEPGKDPITVIPKSQIGSTTWLPVLRTKRGWAQVRLPARPNGATAWIPEAGRDRAQTKWAVRVKLSKGTITVTYDGRSRGTWDIGQGKDTTPTPAGETFLLSGFVDPNQTFSPVIYALGSHSDTLDSYGGGPGTVAVHGWPTKQGREGKVSHGCIRVPDAALKLFAKLPTGTPVDVVA</sequence>
<dbReference type="PANTHER" id="PTHR30582:SF2">
    <property type="entry name" value="L,D-TRANSPEPTIDASE YCIB-RELATED"/>
    <property type="match status" value="1"/>
</dbReference>
<keyword evidence="2" id="KW-0808">Transferase</keyword>
<feature type="region of interest" description="Disordered" evidence="7">
    <location>
        <begin position="48"/>
        <end position="73"/>
    </location>
</feature>
<evidence type="ECO:0000259" key="9">
    <source>
        <dbReference type="PROSITE" id="PS52029"/>
    </source>
</evidence>
<evidence type="ECO:0000256" key="1">
    <source>
        <dbReference type="ARBA" id="ARBA00004752"/>
    </source>
</evidence>
<keyword evidence="8" id="KW-1133">Transmembrane helix</keyword>
<keyword evidence="11" id="KW-1185">Reference proteome</keyword>
<reference evidence="10" key="2">
    <citation type="submission" date="2020-09" db="EMBL/GenBank/DDBJ databases">
        <authorList>
            <person name="Sun Q."/>
            <person name="Zhou Y."/>
        </authorList>
    </citation>
    <scope>NUCLEOTIDE SEQUENCE</scope>
    <source>
        <strain evidence="10">CGMCC 1.15085</strain>
    </source>
</reference>
<evidence type="ECO:0000256" key="6">
    <source>
        <dbReference type="PROSITE-ProRule" id="PRU01373"/>
    </source>
</evidence>
<dbReference type="GO" id="GO:0016740">
    <property type="term" value="F:transferase activity"/>
    <property type="evidence" value="ECO:0007669"/>
    <property type="project" value="UniProtKB-KW"/>
</dbReference>
<dbReference type="PANTHER" id="PTHR30582">
    <property type="entry name" value="L,D-TRANSPEPTIDASE"/>
    <property type="match status" value="1"/>
</dbReference>
<keyword evidence="8" id="KW-0472">Membrane</keyword>
<dbReference type="GO" id="GO:0018104">
    <property type="term" value="P:peptidoglycan-protein cross-linking"/>
    <property type="evidence" value="ECO:0007669"/>
    <property type="project" value="TreeGrafter"/>
</dbReference>
<keyword evidence="4 6" id="KW-0573">Peptidoglycan synthesis</keyword>
<evidence type="ECO:0000256" key="3">
    <source>
        <dbReference type="ARBA" id="ARBA00022960"/>
    </source>
</evidence>
<dbReference type="InterPro" id="IPR005490">
    <property type="entry name" value="LD_TPept_cat_dom"/>
</dbReference>
<accession>A0A916T6E6</accession>
<evidence type="ECO:0000313" key="10">
    <source>
        <dbReference type="EMBL" id="GGB30618.1"/>
    </source>
</evidence>
<dbReference type="Gene3D" id="2.40.440.10">
    <property type="entry name" value="L,D-transpeptidase catalytic domain-like"/>
    <property type="match status" value="1"/>
</dbReference>
<dbReference type="PROSITE" id="PS52029">
    <property type="entry name" value="LD_TPASE"/>
    <property type="match status" value="1"/>
</dbReference>
<comment type="pathway">
    <text evidence="1 6">Cell wall biogenesis; peptidoglycan biosynthesis.</text>
</comment>
<reference evidence="10" key="1">
    <citation type="journal article" date="2014" name="Int. J. Syst. Evol. Microbiol.">
        <title>Complete genome sequence of Corynebacterium casei LMG S-19264T (=DSM 44701T), isolated from a smear-ripened cheese.</title>
        <authorList>
            <consortium name="US DOE Joint Genome Institute (JGI-PGF)"/>
            <person name="Walter F."/>
            <person name="Albersmeier A."/>
            <person name="Kalinowski J."/>
            <person name="Ruckert C."/>
        </authorList>
    </citation>
    <scope>NUCLEOTIDE SEQUENCE</scope>
    <source>
        <strain evidence="10">CGMCC 1.15085</strain>
    </source>
</reference>
<keyword evidence="3 6" id="KW-0133">Cell shape</keyword>
<evidence type="ECO:0000256" key="7">
    <source>
        <dbReference type="SAM" id="MobiDB-lite"/>
    </source>
</evidence>
<dbReference type="EMBL" id="BMHI01000003">
    <property type="protein sequence ID" value="GGB30618.1"/>
    <property type="molecule type" value="Genomic_DNA"/>
</dbReference>
<dbReference type="CDD" id="cd16913">
    <property type="entry name" value="YkuD_like"/>
    <property type="match status" value="1"/>
</dbReference>
<dbReference type="GO" id="GO:0071972">
    <property type="term" value="F:peptidoglycan L,D-transpeptidase activity"/>
    <property type="evidence" value="ECO:0007669"/>
    <property type="project" value="TreeGrafter"/>
</dbReference>
<dbReference type="GO" id="GO:0005576">
    <property type="term" value="C:extracellular region"/>
    <property type="evidence" value="ECO:0007669"/>
    <property type="project" value="TreeGrafter"/>
</dbReference>
<feature type="compositionally biased region" description="Low complexity" evidence="7">
    <location>
        <begin position="51"/>
        <end position="68"/>
    </location>
</feature>
<proteinExistence type="predicted"/>
<protein>
    <recommendedName>
        <fullName evidence="9">L,D-TPase catalytic domain-containing protein</fullName>
    </recommendedName>
</protein>
<feature type="active site" description="Proton donor/acceptor" evidence="6">
    <location>
        <position position="254"/>
    </location>
</feature>
<dbReference type="GO" id="GO:0071555">
    <property type="term" value="P:cell wall organization"/>
    <property type="evidence" value="ECO:0007669"/>
    <property type="project" value="UniProtKB-UniRule"/>
</dbReference>
<feature type="transmembrane region" description="Helical" evidence="8">
    <location>
        <begin position="20"/>
        <end position="40"/>
    </location>
</feature>
<evidence type="ECO:0000256" key="5">
    <source>
        <dbReference type="ARBA" id="ARBA00023316"/>
    </source>
</evidence>
<organism evidence="10 11">
    <name type="scientific">Flexivirga endophytica</name>
    <dbReference type="NCBI Taxonomy" id="1849103"/>
    <lineage>
        <taxon>Bacteria</taxon>
        <taxon>Bacillati</taxon>
        <taxon>Actinomycetota</taxon>
        <taxon>Actinomycetes</taxon>
        <taxon>Micrococcales</taxon>
        <taxon>Dermacoccaceae</taxon>
        <taxon>Flexivirga</taxon>
    </lineage>
</organism>
<keyword evidence="5 6" id="KW-0961">Cell wall biogenesis/degradation</keyword>